<accession>A0A5J6LHV1</accession>
<dbReference type="Gene3D" id="3.40.190.10">
    <property type="entry name" value="Periplasmic binding protein-like II"/>
    <property type="match status" value="2"/>
</dbReference>
<keyword evidence="2" id="KW-0805">Transcription regulation</keyword>
<dbReference type="PANTHER" id="PTHR30537:SF26">
    <property type="entry name" value="GLYCINE CLEAVAGE SYSTEM TRANSCRIPTIONAL ACTIVATOR"/>
    <property type="match status" value="1"/>
</dbReference>
<dbReference type="SUPFAM" id="SSF53850">
    <property type="entry name" value="Periplasmic binding protein-like II"/>
    <property type="match status" value="1"/>
</dbReference>
<evidence type="ECO:0000256" key="1">
    <source>
        <dbReference type="ARBA" id="ARBA00009437"/>
    </source>
</evidence>
<comment type="similarity">
    <text evidence="1">Belongs to the LysR transcriptional regulatory family.</text>
</comment>
<protein>
    <submittedName>
        <fullName evidence="6">LysR family transcriptional regulator</fullName>
    </submittedName>
</protein>
<evidence type="ECO:0000259" key="5">
    <source>
        <dbReference type="PROSITE" id="PS50931"/>
    </source>
</evidence>
<evidence type="ECO:0000256" key="2">
    <source>
        <dbReference type="ARBA" id="ARBA00023015"/>
    </source>
</evidence>
<dbReference type="AlphaFoldDB" id="A0A5J6LHV1"/>
<dbReference type="RefSeq" id="WP_151057766.1">
    <property type="nucleotide sequence ID" value="NZ_CP044222.1"/>
</dbReference>
<keyword evidence="7" id="KW-1185">Reference proteome</keyword>
<name>A0A5J6LHV1_9GAMM</name>
<sequence length="304" mass="34179">MSLQKMRYLDLLRGFVTVCRTQNISKAADELCLTQSAVSKQIIALERQLGFSLFVRGHRSVTLTDDGVKLFRVVDEALEQILSAVNQLQEEGRSRPVTLTATVGIAGLWLLPRLARLHATHPDLDVKVAADNRLMQDLCREQVDLAIRYCSDHAAPEGAVKLFSETVVPVAHPALGISQLSEPKQLSDYSLLEYDDPKTPWLQWSSWLEHRGWPKANSLRILRFNQYDQVIQAALAGQGLALGRVGLINDLIQNSQLLRVSDVCLTKRNHAYWLLMATPEPREELQAVAQWIRTEAQRIGLLDT</sequence>
<evidence type="ECO:0000256" key="3">
    <source>
        <dbReference type="ARBA" id="ARBA00023125"/>
    </source>
</evidence>
<evidence type="ECO:0000313" key="7">
    <source>
        <dbReference type="Proteomes" id="UP000325606"/>
    </source>
</evidence>
<dbReference type="Gene3D" id="1.10.10.10">
    <property type="entry name" value="Winged helix-like DNA-binding domain superfamily/Winged helix DNA-binding domain"/>
    <property type="match status" value="1"/>
</dbReference>
<dbReference type="GO" id="GO:0003700">
    <property type="term" value="F:DNA-binding transcription factor activity"/>
    <property type="evidence" value="ECO:0007669"/>
    <property type="project" value="InterPro"/>
</dbReference>
<keyword evidence="4" id="KW-0804">Transcription</keyword>
<dbReference type="InterPro" id="IPR005119">
    <property type="entry name" value="LysR_subst-bd"/>
</dbReference>
<dbReference type="InterPro" id="IPR036388">
    <property type="entry name" value="WH-like_DNA-bd_sf"/>
</dbReference>
<dbReference type="Proteomes" id="UP000325606">
    <property type="component" value="Chromosome"/>
</dbReference>
<dbReference type="GO" id="GO:0006351">
    <property type="term" value="P:DNA-templated transcription"/>
    <property type="evidence" value="ECO:0007669"/>
    <property type="project" value="TreeGrafter"/>
</dbReference>
<dbReference type="InterPro" id="IPR036390">
    <property type="entry name" value="WH_DNA-bd_sf"/>
</dbReference>
<dbReference type="InterPro" id="IPR058163">
    <property type="entry name" value="LysR-type_TF_proteobact-type"/>
</dbReference>
<evidence type="ECO:0000256" key="4">
    <source>
        <dbReference type="ARBA" id="ARBA00023163"/>
    </source>
</evidence>
<feature type="domain" description="HTH lysR-type" evidence="5">
    <location>
        <begin position="1"/>
        <end position="64"/>
    </location>
</feature>
<reference evidence="6 7" key="1">
    <citation type="submission" date="2019-09" db="EMBL/GenBank/DDBJ databases">
        <title>Nitrincola iocasae sp. nov., a bacterium isolated from the sediment collected at a cold seep field in South China Sea.</title>
        <authorList>
            <person name="Zhang H."/>
            <person name="Wang H."/>
            <person name="Li C."/>
        </authorList>
    </citation>
    <scope>NUCLEOTIDE SEQUENCE [LARGE SCALE GENOMIC DNA]</scope>
    <source>
        <strain evidence="6 7">KXZD1103</strain>
    </source>
</reference>
<dbReference type="PROSITE" id="PS50931">
    <property type="entry name" value="HTH_LYSR"/>
    <property type="match status" value="1"/>
</dbReference>
<dbReference type="Pfam" id="PF00126">
    <property type="entry name" value="HTH_1"/>
    <property type="match status" value="1"/>
</dbReference>
<proteinExistence type="inferred from homology"/>
<dbReference type="PANTHER" id="PTHR30537">
    <property type="entry name" value="HTH-TYPE TRANSCRIPTIONAL REGULATOR"/>
    <property type="match status" value="1"/>
</dbReference>
<gene>
    <name evidence="6" type="ORF">F5I99_16115</name>
</gene>
<dbReference type="EMBL" id="CP044222">
    <property type="protein sequence ID" value="QEW07892.1"/>
    <property type="molecule type" value="Genomic_DNA"/>
</dbReference>
<dbReference type="SUPFAM" id="SSF46785">
    <property type="entry name" value="Winged helix' DNA-binding domain"/>
    <property type="match status" value="1"/>
</dbReference>
<organism evidence="6 7">
    <name type="scientific">Nitrincola iocasae</name>
    <dbReference type="NCBI Taxonomy" id="2614693"/>
    <lineage>
        <taxon>Bacteria</taxon>
        <taxon>Pseudomonadati</taxon>
        <taxon>Pseudomonadota</taxon>
        <taxon>Gammaproteobacteria</taxon>
        <taxon>Oceanospirillales</taxon>
        <taxon>Oceanospirillaceae</taxon>
        <taxon>Nitrincola</taxon>
    </lineage>
</organism>
<dbReference type="Pfam" id="PF03466">
    <property type="entry name" value="LysR_substrate"/>
    <property type="match status" value="1"/>
</dbReference>
<dbReference type="FunFam" id="1.10.10.10:FF:000001">
    <property type="entry name" value="LysR family transcriptional regulator"/>
    <property type="match status" value="1"/>
</dbReference>
<evidence type="ECO:0000313" key="6">
    <source>
        <dbReference type="EMBL" id="QEW07892.1"/>
    </source>
</evidence>
<dbReference type="InterPro" id="IPR000847">
    <property type="entry name" value="LysR_HTH_N"/>
</dbReference>
<dbReference type="PRINTS" id="PR00039">
    <property type="entry name" value="HTHLYSR"/>
</dbReference>
<dbReference type="KEGG" id="nik:F5I99_16115"/>
<dbReference type="GO" id="GO:0043565">
    <property type="term" value="F:sequence-specific DNA binding"/>
    <property type="evidence" value="ECO:0007669"/>
    <property type="project" value="TreeGrafter"/>
</dbReference>
<keyword evidence="3" id="KW-0238">DNA-binding</keyword>